<dbReference type="PANTHER" id="PTHR11487:SF0">
    <property type="entry name" value="S-ACYL FATTY ACID SYNTHASE THIOESTERASE, MEDIUM CHAIN"/>
    <property type="match status" value="1"/>
</dbReference>
<evidence type="ECO:0000256" key="2">
    <source>
        <dbReference type="ARBA" id="ARBA00015007"/>
    </source>
</evidence>
<sequence>MTGQRSARWLRVPEGPAAGRRVLVCLPHAGGTAGFFRGLGASLAASHQVVAVQYPGRQDRHRERQIGDIESAADAIAAEIRAIDPGTVELLGHSMGALIGFELARALEADGTTTVTRLTVTNARPPSIAAGRPHLYELADGPFLDRIGALGGTDRGLMDDREARAMYLPALRGDFRAVERYRAPRSATVGCGVSVVAGLRDPLVPAASANGWRAHTRGTFRLHLLDTDHFGVHAGPDRLHAHLEASPR</sequence>
<dbReference type="Proteomes" id="UP001595767">
    <property type="component" value="Unassembled WGS sequence"/>
</dbReference>
<dbReference type="EMBL" id="JBHSBA010000015">
    <property type="protein sequence ID" value="MFC4127900.1"/>
    <property type="molecule type" value="Genomic_DNA"/>
</dbReference>
<accession>A0ABV8LB43</accession>
<dbReference type="InterPro" id="IPR020802">
    <property type="entry name" value="TesA-like"/>
</dbReference>
<name>A0ABV8LB43_9NOCA</name>
<proteinExistence type="inferred from homology"/>
<evidence type="ECO:0000256" key="1">
    <source>
        <dbReference type="ARBA" id="ARBA00007169"/>
    </source>
</evidence>
<dbReference type="Gene3D" id="3.40.50.1820">
    <property type="entry name" value="alpha/beta hydrolase"/>
    <property type="match status" value="1"/>
</dbReference>
<keyword evidence="3" id="KW-0378">Hydrolase</keyword>
<evidence type="ECO:0000256" key="4">
    <source>
        <dbReference type="ARBA" id="ARBA00024293"/>
    </source>
</evidence>
<protein>
    <recommendedName>
        <fullName evidence="2">Thioesterase TesA</fullName>
    </recommendedName>
</protein>
<evidence type="ECO:0000313" key="6">
    <source>
        <dbReference type="EMBL" id="MFC4127900.1"/>
    </source>
</evidence>
<dbReference type="SUPFAM" id="SSF53474">
    <property type="entry name" value="alpha/beta-Hydrolases"/>
    <property type="match status" value="1"/>
</dbReference>
<dbReference type="SMART" id="SM00824">
    <property type="entry name" value="PKS_TE"/>
    <property type="match status" value="1"/>
</dbReference>
<comment type="caution">
    <text evidence="6">The sequence shown here is derived from an EMBL/GenBank/DDBJ whole genome shotgun (WGS) entry which is preliminary data.</text>
</comment>
<feature type="domain" description="Thioesterase TesA-like" evidence="5">
    <location>
        <begin position="24"/>
        <end position="243"/>
    </location>
</feature>
<dbReference type="InterPro" id="IPR029058">
    <property type="entry name" value="AB_hydrolase_fold"/>
</dbReference>
<gene>
    <name evidence="6" type="ORF">ACFOW8_23525</name>
</gene>
<organism evidence="6 7">
    <name type="scientific">Nocardia rhizosphaerae</name>
    <dbReference type="NCBI Taxonomy" id="1691571"/>
    <lineage>
        <taxon>Bacteria</taxon>
        <taxon>Bacillati</taxon>
        <taxon>Actinomycetota</taxon>
        <taxon>Actinomycetes</taxon>
        <taxon>Mycobacteriales</taxon>
        <taxon>Nocardiaceae</taxon>
        <taxon>Nocardia</taxon>
    </lineage>
</organism>
<dbReference type="PANTHER" id="PTHR11487">
    <property type="entry name" value="THIOESTERASE"/>
    <property type="match status" value="1"/>
</dbReference>
<evidence type="ECO:0000256" key="3">
    <source>
        <dbReference type="ARBA" id="ARBA00022801"/>
    </source>
</evidence>
<dbReference type="RefSeq" id="WP_378553619.1">
    <property type="nucleotide sequence ID" value="NZ_JBHSBA010000015.1"/>
</dbReference>
<dbReference type="Pfam" id="PF00975">
    <property type="entry name" value="Thioesterase"/>
    <property type="match status" value="1"/>
</dbReference>
<dbReference type="InterPro" id="IPR001031">
    <property type="entry name" value="Thioesterase"/>
</dbReference>
<dbReference type="InterPro" id="IPR012223">
    <property type="entry name" value="TEII"/>
</dbReference>
<reference evidence="7" key="1">
    <citation type="journal article" date="2019" name="Int. J. Syst. Evol. Microbiol.">
        <title>The Global Catalogue of Microorganisms (GCM) 10K type strain sequencing project: providing services to taxonomists for standard genome sequencing and annotation.</title>
        <authorList>
            <consortium name="The Broad Institute Genomics Platform"/>
            <consortium name="The Broad Institute Genome Sequencing Center for Infectious Disease"/>
            <person name="Wu L."/>
            <person name="Ma J."/>
        </authorList>
    </citation>
    <scope>NUCLEOTIDE SEQUENCE [LARGE SCALE GENOMIC DNA]</scope>
    <source>
        <strain evidence="7">CGMCC 4.7204</strain>
    </source>
</reference>
<evidence type="ECO:0000259" key="5">
    <source>
        <dbReference type="SMART" id="SM00824"/>
    </source>
</evidence>
<keyword evidence="7" id="KW-1185">Reference proteome</keyword>
<comment type="catalytic activity">
    <reaction evidence="4">
        <text>a fatty acyl-CoA + H2O = a fatty acid + CoA + H(+)</text>
        <dbReference type="Rhea" id="RHEA:16781"/>
        <dbReference type="ChEBI" id="CHEBI:15377"/>
        <dbReference type="ChEBI" id="CHEBI:15378"/>
        <dbReference type="ChEBI" id="CHEBI:28868"/>
        <dbReference type="ChEBI" id="CHEBI:57287"/>
        <dbReference type="ChEBI" id="CHEBI:77636"/>
    </reaction>
</comment>
<comment type="similarity">
    <text evidence="1">Belongs to the thioesterase family.</text>
</comment>
<evidence type="ECO:0000313" key="7">
    <source>
        <dbReference type="Proteomes" id="UP001595767"/>
    </source>
</evidence>